<sequence length="378" mass="41874">MSPHFPPAVQAGGPIRSLDAIVSSAPERYRTRVITSSRDLNGDEDLVGTVDSWVPYGRAQVYYASTHRAGGVVQMWRQLRASRPDYIYCNSYWSPTFTQAVLMLARTGYFGRAEVVVAPRGEFAVGALGRHALRKKVLMRVNKLLGTHHRVSWQAASVHEEQDIRRVIGDDAVVIVQEDATLLPQHPASVPDGAGEEPHLAFLGRVMEHKGLHLAIEALGRTGHRVPLVVYGPEESADYARRCREVALQFSVDLRFASVLHHDEVATALNGVDLLLLPTRGESFGHVVAEALAAACPVMITPETPWTERIRDHGAGYVVERDVDAWTTALNRYLALSAEQRRAVRRGAQSAYRHWWDETAAQPHFFDLMAATGEPVRG</sequence>
<dbReference type="EMBL" id="CP121252">
    <property type="protein sequence ID" value="WFP17164.1"/>
    <property type="molecule type" value="Genomic_DNA"/>
</dbReference>
<dbReference type="RefSeq" id="WP_278158485.1">
    <property type="nucleotide sequence ID" value="NZ_CP121252.1"/>
</dbReference>
<dbReference type="InterPro" id="IPR050194">
    <property type="entry name" value="Glycosyltransferase_grp1"/>
</dbReference>
<protein>
    <recommendedName>
        <fullName evidence="1">D-inositol 3-phosphate glycosyltransferase</fullName>
    </recommendedName>
</protein>
<keyword evidence="2 4" id="KW-0808">Transferase</keyword>
<reference evidence="4 5" key="1">
    <citation type="submission" date="2023-04" db="EMBL/GenBank/DDBJ databases">
        <title>Funneling lignin-derived compounds into biodiesel using alkali-halophilic Citricoccus sp. P2.</title>
        <authorList>
            <person name="Luo C.-B."/>
        </authorList>
    </citation>
    <scope>NUCLEOTIDE SEQUENCE [LARGE SCALE GENOMIC DNA]</scope>
    <source>
        <strain evidence="4 5">P2</strain>
    </source>
</reference>
<dbReference type="Pfam" id="PF00534">
    <property type="entry name" value="Glycos_transf_1"/>
    <property type="match status" value="1"/>
</dbReference>
<evidence type="ECO:0000256" key="1">
    <source>
        <dbReference type="ARBA" id="ARBA00021292"/>
    </source>
</evidence>
<evidence type="ECO:0000259" key="3">
    <source>
        <dbReference type="Pfam" id="PF00534"/>
    </source>
</evidence>
<accession>A0ABY8H7N7</accession>
<keyword evidence="5" id="KW-1185">Reference proteome</keyword>
<dbReference type="PANTHER" id="PTHR45947">
    <property type="entry name" value="SULFOQUINOVOSYL TRANSFERASE SQD2"/>
    <property type="match status" value="1"/>
</dbReference>
<dbReference type="PANTHER" id="PTHR45947:SF3">
    <property type="entry name" value="SULFOQUINOVOSYL TRANSFERASE SQD2"/>
    <property type="match status" value="1"/>
</dbReference>
<name>A0ABY8H7N7_9MICC</name>
<evidence type="ECO:0000313" key="5">
    <source>
        <dbReference type="Proteomes" id="UP001219037"/>
    </source>
</evidence>
<keyword evidence="4" id="KW-0328">Glycosyltransferase</keyword>
<organism evidence="4 5">
    <name type="scientific">Citricoccus muralis</name>
    <dbReference type="NCBI Taxonomy" id="169134"/>
    <lineage>
        <taxon>Bacteria</taxon>
        <taxon>Bacillati</taxon>
        <taxon>Actinomycetota</taxon>
        <taxon>Actinomycetes</taxon>
        <taxon>Micrococcales</taxon>
        <taxon>Micrococcaceae</taxon>
        <taxon>Citricoccus</taxon>
    </lineage>
</organism>
<dbReference type="GO" id="GO:0016757">
    <property type="term" value="F:glycosyltransferase activity"/>
    <property type="evidence" value="ECO:0007669"/>
    <property type="project" value="UniProtKB-KW"/>
</dbReference>
<gene>
    <name evidence="4" type="ORF">P8192_03285</name>
</gene>
<dbReference type="InterPro" id="IPR001296">
    <property type="entry name" value="Glyco_trans_1"/>
</dbReference>
<evidence type="ECO:0000313" key="4">
    <source>
        <dbReference type="EMBL" id="WFP17164.1"/>
    </source>
</evidence>
<feature type="domain" description="Glycosyl transferase family 1" evidence="3">
    <location>
        <begin position="195"/>
        <end position="347"/>
    </location>
</feature>
<evidence type="ECO:0000256" key="2">
    <source>
        <dbReference type="ARBA" id="ARBA00022679"/>
    </source>
</evidence>
<proteinExistence type="predicted"/>
<dbReference type="Gene3D" id="3.40.50.2000">
    <property type="entry name" value="Glycogen Phosphorylase B"/>
    <property type="match status" value="2"/>
</dbReference>
<dbReference type="Proteomes" id="UP001219037">
    <property type="component" value="Chromosome"/>
</dbReference>
<dbReference type="SUPFAM" id="SSF53756">
    <property type="entry name" value="UDP-Glycosyltransferase/glycogen phosphorylase"/>
    <property type="match status" value="1"/>
</dbReference>